<dbReference type="SMART" id="SM00332">
    <property type="entry name" value="PP2Cc"/>
    <property type="match status" value="1"/>
</dbReference>
<dbReference type="InterPro" id="IPR015655">
    <property type="entry name" value="PP2C"/>
</dbReference>
<dbReference type="PROSITE" id="PS50006">
    <property type="entry name" value="FHA_DOMAIN"/>
    <property type="match status" value="1"/>
</dbReference>
<feature type="compositionally biased region" description="Polar residues" evidence="1">
    <location>
        <begin position="279"/>
        <end position="290"/>
    </location>
</feature>
<feature type="region of interest" description="Disordered" evidence="1">
    <location>
        <begin position="276"/>
        <end position="345"/>
    </location>
</feature>
<feature type="domain" description="FHA" evidence="2">
    <location>
        <begin position="510"/>
        <end position="561"/>
    </location>
</feature>
<evidence type="ECO:0000313" key="5">
    <source>
        <dbReference type="Proteomes" id="UP001497392"/>
    </source>
</evidence>
<dbReference type="InterPro" id="IPR001932">
    <property type="entry name" value="PPM-type_phosphatase-like_dom"/>
</dbReference>
<feature type="compositionally biased region" description="Low complexity" evidence="1">
    <location>
        <begin position="237"/>
        <end position="248"/>
    </location>
</feature>
<evidence type="ECO:0000313" key="4">
    <source>
        <dbReference type="EMBL" id="CAL5228587.1"/>
    </source>
</evidence>
<dbReference type="CDD" id="cd00143">
    <property type="entry name" value="PP2Cc"/>
    <property type="match status" value="1"/>
</dbReference>
<gene>
    <name evidence="4" type="primary">g11747</name>
    <name evidence="4" type="ORF">VP750_LOCUS10493</name>
</gene>
<dbReference type="InterPro" id="IPR008984">
    <property type="entry name" value="SMAD_FHA_dom_sf"/>
</dbReference>
<feature type="compositionally biased region" description="Acidic residues" evidence="1">
    <location>
        <begin position="405"/>
        <end position="414"/>
    </location>
</feature>
<dbReference type="InterPro" id="IPR000253">
    <property type="entry name" value="FHA_dom"/>
</dbReference>
<dbReference type="PROSITE" id="PS51746">
    <property type="entry name" value="PPM_2"/>
    <property type="match status" value="1"/>
</dbReference>
<dbReference type="EMBL" id="CAXHTA020000019">
    <property type="protein sequence ID" value="CAL5228587.1"/>
    <property type="molecule type" value="Genomic_DNA"/>
</dbReference>
<keyword evidence="5" id="KW-1185">Reference proteome</keyword>
<feature type="region of interest" description="Disordered" evidence="1">
    <location>
        <begin position="443"/>
        <end position="492"/>
    </location>
</feature>
<feature type="region of interest" description="Disordered" evidence="1">
    <location>
        <begin position="390"/>
        <end position="418"/>
    </location>
</feature>
<evidence type="ECO:0000259" key="2">
    <source>
        <dbReference type="PROSITE" id="PS50006"/>
    </source>
</evidence>
<feature type="domain" description="PPM-type phosphatase" evidence="3">
    <location>
        <begin position="663"/>
        <end position="930"/>
    </location>
</feature>
<evidence type="ECO:0000259" key="3">
    <source>
        <dbReference type="PROSITE" id="PS51746"/>
    </source>
</evidence>
<accession>A0ABP1GBA6</accession>
<feature type="region of interest" description="Disordered" evidence="1">
    <location>
        <begin position="32"/>
        <end position="254"/>
    </location>
</feature>
<feature type="compositionally biased region" description="Basic and acidic residues" evidence="1">
    <location>
        <begin position="54"/>
        <end position="71"/>
    </location>
</feature>
<feature type="compositionally biased region" description="Low complexity" evidence="1">
    <location>
        <begin position="297"/>
        <end position="310"/>
    </location>
</feature>
<dbReference type="InterPro" id="IPR036457">
    <property type="entry name" value="PPM-type-like_dom_sf"/>
</dbReference>
<evidence type="ECO:0000256" key="1">
    <source>
        <dbReference type="SAM" id="MobiDB-lite"/>
    </source>
</evidence>
<dbReference type="Pfam" id="PF00498">
    <property type="entry name" value="FHA"/>
    <property type="match status" value="1"/>
</dbReference>
<dbReference type="SUPFAM" id="SSF81606">
    <property type="entry name" value="PP2C-like"/>
    <property type="match status" value="1"/>
</dbReference>
<dbReference type="Proteomes" id="UP001497392">
    <property type="component" value="Unassembled WGS sequence"/>
</dbReference>
<protein>
    <submittedName>
        <fullName evidence="4">G11747 protein</fullName>
    </submittedName>
</protein>
<feature type="compositionally biased region" description="Basic and acidic residues" evidence="1">
    <location>
        <begin position="466"/>
        <end position="480"/>
    </location>
</feature>
<feature type="compositionally biased region" description="Polar residues" evidence="1">
    <location>
        <begin position="72"/>
        <end position="81"/>
    </location>
</feature>
<feature type="compositionally biased region" description="Polar residues" evidence="1">
    <location>
        <begin position="445"/>
        <end position="463"/>
    </location>
</feature>
<feature type="compositionally biased region" description="Basic residues" evidence="1">
    <location>
        <begin position="222"/>
        <end position="231"/>
    </location>
</feature>
<proteinExistence type="predicted"/>
<name>A0ABP1GBA6_9CHLO</name>
<dbReference type="Gene3D" id="2.60.200.20">
    <property type="match status" value="1"/>
</dbReference>
<dbReference type="SUPFAM" id="SSF49879">
    <property type="entry name" value="SMAD/FHA domain"/>
    <property type="match status" value="1"/>
</dbReference>
<organism evidence="4 5">
    <name type="scientific">Coccomyxa viridis</name>
    <dbReference type="NCBI Taxonomy" id="1274662"/>
    <lineage>
        <taxon>Eukaryota</taxon>
        <taxon>Viridiplantae</taxon>
        <taxon>Chlorophyta</taxon>
        <taxon>core chlorophytes</taxon>
        <taxon>Trebouxiophyceae</taxon>
        <taxon>Trebouxiophyceae incertae sedis</taxon>
        <taxon>Coccomyxaceae</taxon>
        <taxon>Coccomyxa</taxon>
    </lineage>
</organism>
<sequence>MLLQAASAVGLAVGLHFWRWYCRRHHQGFEGEREDGEAPAEQEQVLSAPAASEGHLETHAREPQHSAKESETQPVQLNAAVQSPPHPSRMRGGANSLLINVPDDDADTGEAARTSHAPSLQSPNKHIERLKEQVTQTTDTPWPGLCINGSPSSQKSPFPWPGLDGSLSQHSTTEAEVPALQGDLNLPGSNSPPQAYSPTWVEAEGAQSPDSPLSLSEAVSRRAAKAKRGRQRTYFNSSRSISSAESSPRAPPPIADAVASLTAHSLRSYVRSPRWAEQPGNTFASPQSNAYRGPHQSPFAPSPFATASPPGRMRILSAPEHRESSPSQTGAGARHPFSGADSLEEAPTEAGFHLDGHIEKVLSKLGDEQQQLRRYSRSFSEPNLAAHFLQANMEDGDENPPTADSSEEDEDDESQGVMTRLQSTVEATQADFQLKAALAARLNSHAETSGHSSCSNGGSQQEGPSAEERRANQKRAREECSEPPAPIRVDVSDSGSTQAFYSASRNNSEVSIGRLSDNSITLGDNEVSGHHVAICWEATCRCWQVMDLGSLNGTSLNGRIISTSNRRRSRLWRLNDGDEIKLGVRSTLKITYLPLQNASDGFSRAPAQVMLGRALLKIPTMPSEAFAAISPKPTCSSNSSSSIDSHLLLRNASLRMEAWVASSTGREHARLGMVSEDVSGCSEHVLGPSAGPSCLFSILDGHCGRKAADEVAHALPKELSKHLIQEQHSMAAGQGGGSAWSDAFLATDAAIKAEEGCTATALVAWVDGSGRVCLQAANVGDSAALFAHVPPKRKSAPEVQALTEDHRLTNPSERRRLADMGIRMKTNHTRLYGLNLSRCLGDKFLKNEDLGLSAEPYVSPVLRFDLAQRGVAVLASDGLWDVMEPSAAMQHAMDAYHASGGAPQAVAEALLEQAQKRRSKDDISVIALVFGMS</sequence>
<reference evidence="4 5" key="1">
    <citation type="submission" date="2024-06" db="EMBL/GenBank/DDBJ databases">
        <authorList>
            <person name="Kraege A."/>
            <person name="Thomma B."/>
        </authorList>
    </citation>
    <scope>NUCLEOTIDE SEQUENCE [LARGE SCALE GENOMIC DNA]</scope>
</reference>
<dbReference type="Pfam" id="PF00481">
    <property type="entry name" value="PP2C"/>
    <property type="match status" value="1"/>
</dbReference>
<comment type="caution">
    <text evidence="4">The sequence shown here is derived from an EMBL/GenBank/DDBJ whole genome shotgun (WGS) entry which is preliminary data.</text>
</comment>
<dbReference type="PANTHER" id="PTHR47992">
    <property type="entry name" value="PROTEIN PHOSPHATASE"/>
    <property type="match status" value="1"/>
</dbReference>
<dbReference type="Gene3D" id="3.60.40.10">
    <property type="entry name" value="PPM-type phosphatase domain"/>
    <property type="match status" value="1"/>
</dbReference>
<dbReference type="SMART" id="SM00240">
    <property type="entry name" value="FHA"/>
    <property type="match status" value="1"/>
</dbReference>
<feature type="compositionally biased region" description="Polar residues" evidence="1">
    <location>
        <begin position="187"/>
        <end position="197"/>
    </location>
</feature>